<dbReference type="OrthoDB" id="5490569at2"/>
<keyword evidence="3" id="KW-1185">Reference proteome</keyword>
<dbReference type="AlphaFoldDB" id="A0A1I4R9N3"/>
<dbReference type="PANTHER" id="PTHR47618">
    <property type="entry name" value="BIFUNCTIONAL OLIGORIBONUCLEASE AND PAP PHOSPHATASE NRNA"/>
    <property type="match status" value="1"/>
</dbReference>
<organism evidence="2 3">
    <name type="scientific">Thermodesulforhabdus norvegica</name>
    <dbReference type="NCBI Taxonomy" id="39841"/>
    <lineage>
        <taxon>Bacteria</taxon>
        <taxon>Pseudomonadati</taxon>
        <taxon>Thermodesulfobacteriota</taxon>
        <taxon>Syntrophobacteria</taxon>
        <taxon>Syntrophobacterales</taxon>
        <taxon>Thermodesulforhabdaceae</taxon>
        <taxon>Thermodesulforhabdus</taxon>
    </lineage>
</organism>
<gene>
    <name evidence="2" type="ORF">SAMN05660836_00494</name>
</gene>
<evidence type="ECO:0000259" key="1">
    <source>
        <dbReference type="Pfam" id="PF01368"/>
    </source>
</evidence>
<dbReference type="InterPro" id="IPR001667">
    <property type="entry name" value="DDH_dom"/>
</dbReference>
<dbReference type="Pfam" id="PF01368">
    <property type="entry name" value="DHH"/>
    <property type="match status" value="1"/>
</dbReference>
<dbReference type="Gene3D" id="3.90.1640.10">
    <property type="entry name" value="inorganic pyrophosphatase (n-terminal core)"/>
    <property type="match status" value="1"/>
</dbReference>
<accession>A0A1I4R9N3</accession>
<dbReference type="RefSeq" id="WP_093393210.1">
    <property type="nucleotide sequence ID" value="NZ_FOUU01000001.1"/>
</dbReference>
<proteinExistence type="predicted"/>
<sequence length="334" mass="37985">MDALSLRNRNDRLRTLLSFFRPDDNVLIVIDPDPDALGSAWALKRILWRRVASTVIAIIRPVKRWNNISMIRLLRIPLTPLENVPVGSFSKFVLVDGQPHHNPVFGSFRFDVVIDHHPLPPEKPASDNDTFYDVRPQYGATSTILTEYLKTAKITPSRSLATALLYGIKTDTRNFERHTREEDIRCFLYLYPKVNHSVLSKIEISDLAVEDLVFFERALKSKIISDQKILVYLGEVPSSDILVIVSEFFLKIHNISWSIAAGKVQDRLIVVARSDGYRKNAGKTLQRCFGSMGPAGGHASMARAEVPLEALRTRLHRKRLTRTCIESFLKKNLL</sequence>
<evidence type="ECO:0000313" key="2">
    <source>
        <dbReference type="EMBL" id="SFM49018.1"/>
    </source>
</evidence>
<dbReference type="InterPro" id="IPR038763">
    <property type="entry name" value="DHH_sf"/>
</dbReference>
<dbReference type="InterPro" id="IPR051319">
    <property type="entry name" value="Oligoribo/pAp-PDE_c-di-AMP_PDE"/>
</dbReference>
<name>A0A1I4R9N3_9BACT</name>
<dbReference type="PANTHER" id="PTHR47618:SF1">
    <property type="entry name" value="BIFUNCTIONAL OLIGORIBONUCLEASE AND PAP PHOSPHATASE NRNA"/>
    <property type="match status" value="1"/>
</dbReference>
<evidence type="ECO:0000313" key="3">
    <source>
        <dbReference type="Proteomes" id="UP000199611"/>
    </source>
</evidence>
<reference evidence="2 3" key="1">
    <citation type="submission" date="2016-10" db="EMBL/GenBank/DDBJ databases">
        <authorList>
            <person name="de Groot N.N."/>
        </authorList>
    </citation>
    <scope>NUCLEOTIDE SEQUENCE [LARGE SCALE GENOMIC DNA]</scope>
    <source>
        <strain evidence="2 3">DSM 9990</strain>
    </source>
</reference>
<protein>
    <submittedName>
        <fullName evidence="2">DHHA1 domain-containing protein</fullName>
    </submittedName>
</protein>
<dbReference type="STRING" id="39841.SAMN05660836_00494"/>
<dbReference type="EMBL" id="FOUU01000001">
    <property type="protein sequence ID" value="SFM49018.1"/>
    <property type="molecule type" value="Genomic_DNA"/>
</dbReference>
<dbReference type="Proteomes" id="UP000199611">
    <property type="component" value="Unassembled WGS sequence"/>
</dbReference>
<feature type="domain" description="DDH" evidence="1">
    <location>
        <begin position="26"/>
        <end position="168"/>
    </location>
</feature>
<dbReference type="SUPFAM" id="SSF64182">
    <property type="entry name" value="DHH phosphoesterases"/>
    <property type="match status" value="1"/>
</dbReference>